<dbReference type="RefSeq" id="WP_061204864.1">
    <property type="nucleotide sequence ID" value="NZ_JAGSXU010000001.1"/>
</dbReference>
<evidence type="ECO:0000259" key="2">
    <source>
        <dbReference type="PROSITE" id="PS51099"/>
    </source>
</evidence>
<keyword evidence="1" id="KW-0808">Transferase</keyword>
<dbReference type="InterPro" id="IPR003501">
    <property type="entry name" value="PTS_EIIB_2/3"/>
</dbReference>
<dbReference type="Pfam" id="PF02302">
    <property type="entry name" value="PTS_IIB"/>
    <property type="match status" value="1"/>
</dbReference>
<evidence type="ECO:0000313" key="3">
    <source>
        <dbReference type="EMBL" id="MYN53243.1"/>
    </source>
</evidence>
<evidence type="ECO:0000313" key="4">
    <source>
        <dbReference type="Proteomes" id="UP000460132"/>
    </source>
</evidence>
<organism evidence="3 4">
    <name type="scientific">Lactobacillus crispatus</name>
    <dbReference type="NCBI Taxonomy" id="47770"/>
    <lineage>
        <taxon>Bacteria</taxon>
        <taxon>Bacillati</taxon>
        <taxon>Bacillota</taxon>
        <taxon>Bacilli</taxon>
        <taxon>Lactobacillales</taxon>
        <taxon>Lactobacillaceae</taxon>
        <taxon>Lactobacillus</taxon>
    </lineage>
</organism>
<dbReference type="Gene3D" id="3.40.50.2300">
    <property type="match status" value="1"/>
</dbReference>
<dbReference type="PROSITE" id="PS51099">
    <property type="entry name" value="PTS_EIIB_TYPE_2"/>
    <property type="match status" value="1"/>
</dbReference>
<dbReference type="InterPro" id="IPR036095">
    <property type="entry name" value="PTS_EIIB-like_sf"/>
</dbReference>
<dbReference type="GO" id="GO:0009401">
    <property type="term" value="P:phosphoenolpyruvate-dependent sugar phosphotransferase system"/>
    <property type="evidence" value="ECO:0007669"/>
    <property type="project" value="InterPro"/>
</dbReference>
<feature type="domain" description="PTS EIIB type-2" evidence="2">
    <location>
        <begin position="1"/>
        <end position="96"/>
    </location>
</feature>
<protein>
    <submittedName>
        <fullName evidence="3">PTS ascorbate transporter subunit IIB</fullName>
    </submittedName>
</protein>
<reference evidence="3 4" key="1">
    <citation type="submission" date="2020-01" db="EMBL/GenBank/DDBJ databases">
        <title>Vaginal microbiome of pregnant Indian women: Insights into the genome of dominants Lactobacillus species.</title>
        <authorList>
            <person name="Das B."/>
            <person name="Mehta O."/>
            <person name="Ghosh T.S."/>
            <person name="Kothidar A."/>
            <person name="Gowtham M.R."/>
            <person name="Mitra R."/>
            <person name="Kshetrapal P."/>
            <person name="Wadhwa N."/>
            <person name="Thiruvengadam R."/>
            <person name="Nair G.B."/>
            <person name="Bhatnagar S."/>
            <person name="Pore S."/>
        </authorList>
    </citation>
    <scope>NUCLEOTIDE SEQUENCE [LARGE SCALE GENOMIC DNA]</scope>
    <source>
        <strain evidence="3 4">Indica2</strain>
    </source>
</reference>
<name>A0A7X4KSU1_9LACO</name>
<dbReference type="InterPro" id="IPR013011">
    <property type="entry name" value="PTS_EIIB_2"/>
</dbReference>
<gene>
    <name evidence="3" type="ORF">GTK63_02700</name>
</gene>
<dbReference type="GO" id="GO:0008982">
    <property type="term" value="F:protein-N(PI)-phosphohistidine-sugar phosphotransferase activity"/>
    <property type="evidence" value="ECO:0007669"/>
    <property type="project" value="InterPro"/>
</dbReference>
<dbReference type="AlphaFoldDB" id="A0A7X4KSU1"/>
<comment type="caution">
    <text evidence="3">The sequence shown here is derived from an EMBL/GenBank/DDBJ whole genome shotgun (WGS) entry which is preliminary data.</text>
</comment>
<sequence length="99" mass="10901">MEKVLVACRAGVGSSLMLKVKLNEVKNEENWPIQVEHTSLDELDSFDGKVVVCLSDVAEELTKSGNYADKKIVGIKSIINKNEIKTKVGKALEEAEIIK</sequence>
<dbReference type="Proteomes" id="UP000460132">
    <property type="component" value="Unassembled WGS sequence"/>
</dbReference>
<dbReference type="EMBL" id="WWFF01000003">
    <property type="protein sequence ID" value="MYN53243.1"/>
    <property type="molecule type" value="Genomic_DNA"/>
</dbReference>
<evidence type="ECO:0000256" key="1">
    <source>
        <dbReference type="ARBA" id="ARBA00022679"/>
    </source>
</evidence>
<accession>A0A7X4KSU1</accession>
<dbReference type="SUPFAM" id="SSF52794">
    <property type="entry name" value="PTS system IIB component-like"/>
    <property type="match status" value="1"/>
</dbReference>
<proteinExistence type="predicted"/>
<dbReference type="CDD" id="cd05563">
    <property type="entry name" value="PTS_IIB_ascorbate"/>
    <property type="match status" value="1"/>
</dbReference>